<dbReference type="RefSeq" id="YP_010794874.1">
    <property type="nucleotide sequence ID" value="NC_075562.1"/>
</dbReference>
<dbReference type="InterPro" id="IPR001038">
    <property type="entry name" value="GA_GC"/>
</dbReference>
<keyword evidence="6" id="KW-0946">Virion</keyword>
<keyword evidence="7 16" id="KW-1133">Transmembrane helix</keyword>
<dbReference type="EMBL" id="MH509440">
    <property type="protein sequence ID" value="QBN85163.1"/>
    <property type="molecule type" value="Genomic_DNA"/>
</dbReference>
<evidence type="ECO:0000256" key="12">
    <source>
        <dbReference type="ARBA" id="ARBA00023252"/>
    </source>
</evidence>
<gene>
    <name evidence="18" type="primary">UL44</name>
</gene>
<keyword evidence="14" id="KW-1160">Virus entry into host cell</keyword>
<dbReference type="InterPro" id="IPR003597">
    <property type="entry name" value="Ig_C1-set"/>
</dbReference>
<name>A0A482F3S2_9ALPH</name>
<feature type="transmembrane region" description="Helical" evidence="16">
    <location>
        <begin position="489"/>
        <end position="516"/>
    </location>
</feature>
<dbReference type="InterPro" id="IPR036179">
    <property type="entry name" value="Ig-like_dom_sf"/>
</dbReference>
<dbReference type="SUPFAM" id="SSF48726">
    <property type="entry name" value="Immunoglobulin"/>
    <property type="match status" value="1"/>
</dbReference>
<evidence type="ECO:0000256" key="3">
    <source>
        <dbReference type="ARBA" id="ARBA00022581"/>
    </source>
</evidence>
<feature type="domain" description="Immunoglobulin C1-set" evidence="17">
    <location>
        <begin position="291"/>
        <end position="364"/>
    </location>
</feature>
<evidence type="ECO:0000256" key="10">
    <source>
        <dbReference type="ARBA" id="ARBA00023165"/>
    </source>
</evidence>
<keyword evidence="9" id="KW-1015">Disulfide bond</keyword>
<keyword evidence="11" id="KW-0325">Glycoprotein</keyword>
<evidence type="ECO:0000259" key="17">
    <source>
        <dbReference type="Pfam" id="PF07654"/>
    </source>
</evidence>
<evidence type="ECO:0000256" key="8">
    <source>
        <dbReference type="ARBA" id="ARBA00023136"/>
    </source>
</evidence>
<keyword evidence="4 16" id="KW-0812">Transmembrane</keyword>
<evidence type="ECO:0000256" key="16">
    <source>
        <dbReference type="SAM" id="Phobius"/>
    </source>
</evidence>
<dbReference type="Pfam" id="PF07654">
    <property type="entry name" value="C1-set"/>
    <property type="match status" value="1"/>
</dbReference>
<sequence length="522" mass="57581">MRPKTILYYIYLATAIVTNSTIISESASTSTSTSTSPSTTTSQSSTQTTTSSTSTSPATASSTLTSESASTSNSTSTSPSPTTSQSSTQTTTSTNATLSSSTPDTSTPKPTSTSTSSQTTSTPNNSTHSHSIKHKLFKVNCKNGIVYRPYFSPLQINCSISTNENITYPPFELWFKKLNNFESYNGDLETLENDTPKSILIFTTKNNSVINSGYEFIMGIKKTLLNYKLYDQSFYRNGNMLLGIKSVEAETSGVYTWKIYNPTNDSIFEEVNIQVCGYHAPTVSLKPRPCLYNENYSAVCMVVNYFPLRSTKLLWFNDGQIIDKKYVTETYSVWMDGLITRVSTLSIPVSEVGESPPNLRCDVEWHQNSVVYKRFSNTVTPTVHYKPTISIEFDNGKAICTAKCVSRDTISLRWTVGETLKSFNGGGDVMTGPCVEYPGLINIQNKIDIPDFDGSLSYTCFTTGYPKIFPRFFNTKVFDSSPEVVSKSMLISIVAVIGGAIFVIILIFITAMCFYCSKSNKI</sequence>
<dbReference type="GO" id="GO:0046718">
    <property type="term" value="P:symbiont entry into host cell"/>
    <property type="evidence" value="ECO:0007669"/>
    <property type="project" value="UniProtKB-KW"/>
</dbReference>
<comment type="similarity">
    <text evidence="2">Belongs to the herpesviridae glycoprotein C family.</text>
</comment>
<dbReference type="KEGG" id="vg:80531889"/>
<dbReference type="GO" id="GO:0055036">
    <property type="term" value="C:virion membrane"/>
    <property type="evidence" value="ECO:0007669"/>
    <property type="project" value="UniProtKB-SubCell"/>
</dbReference>
<keyword evidence="12" id="KW-1087">Inhibition of host complement factors by virus</keyword>
<evidence type="ECO:0000256" key="7">
    <source>
        <dbReference type="ARBA" id="ARBA00022989"/>
    </source>
</evidence>
<reference evidence="18" key="1">
    <citation type="submission" date="2018-06" db="EMBL/GenBank/DDBJ databases">
        <title>Metagenomic Sequencing for Combined Detection of RNA and DNA Viruses in Respiratory Samples From Pediatric Patients.</title>
        <authorList>
            <person name="van Boheemen S."/>
            <person name="van Rijn-Klink A.L."/>
            <person name="Pappas N."/>
            <person name="Carbo E.C."/>
            <person name="van 't Hof P."/>
            <person name="Vorderman R.H.P."/>
            <person name="Mei H."/>
            <person name="Claas E.C.J."/>
            <person name="Kroes A.C.M."/>
            <person name="de Vries J.J.C."/>
        </authorList>
    </citation>
    <scope>NUCLEOTIDE SEQUENCE [LARGE SCALE GENOMIC DNA]</scope>
</reference>
<dbReference type="Pfam" id="PF02124">
    <property type="entry name" value="Marek_A"/>
    <property type="match status" value="1"/>
</dbReference>
<evidence type="ECO:0000313" key="19">
    <source>
        <dbReference type="Proteomes" id="UP000326297"/>
    </source>
</evidence>
<feature type="region of interest" description="Disordered" evidence="15">
    <location>
        <begin position="25"/>
        <end position="129"/>
    </location>
</feature>
<keyword evidence="8 16" id="KW-0472">Membrane</keyword>
<comment type="subcellular location">
    <subcellularLocation>
        <location evidence="1">Virion membrane</location>
        <topology evidence="1">Single-pass membrane protein</topology>
    </subcellularLocation>
</comment>
<proteinExistence type="inferred from homology"/>
<evidence type="ECO:0000256" key="14">
    <source>
        <dbReference type="ARBA" id="ARBA00023296"/>
    </source>
</evidence>
<evidence type="ECO:0000256" key="4">
    <source>
        <dbReference type="ARBA" id="ARBA00022692"/>
    </source>
</evidence>
<keyword evidence="5" id="KW-1161">Viral attachment to host cell</keyword>
<dbReference type="GO" id="GO:0019031">
    <property type="term" value="C:viral envelope"/>
    <property type="evidence" value="ECO:0007669"/>
    <property type="project" value="UniProtKB-KW"/>
</dbReference>
<keyword evidence="3" id="KW-0945">Host-virus interaction</keyword>
<dbReference type="GeneID" id="80531889"/>
<keyword evidence="13" id="KW-0899">Viral immunoevasion</keyword>
<organism evidence="18 19">
    <name type="scientific">Phocid alphaherpesvirus 1</name>
    <dbReference type="NCBI Taxonomy" id="47418"/>
    <lineage>
        <taxon>Viruses</taxon>
        <taxon>Duplodnaviria</taxon>
        <taxon>Heunggongvirae</taxon>
        <taxon>Peploviricota</taxon>
        <taxon>Herviviricetes</taxon>
        <taxon>Herpesvirales</taxon>
        <taxon>Orthoherpesviridae</taxon>
        <taxon>Alphaherpesvirinae</taxon>
        <taxon>Varicellovirus</taxon>
        <taxon>Varicellovirus phocidalpha1</taxon>
    </lineage>
</organism>
<evidence type="ECO:0000256" key="1">
    <source>
        <dbReference type="ARBA" id="ARBA00004381"/>
    </source>
</evidence>
<dbReference type="Proteomes" id="UP000326297">
    <property type="component" value="Segment"/>
</dbReference>
<evidence type="ECO:0000256" key="6">
    <source>
        <dbReference type="ARBA" id="ARBA00022844"/>
    </source>
</evidence>
<keyword evidence="10" id="KW-1233">Viral attachment to host adhesion receptor</keyword>
<protein>
    <submittedName>
        <fullName evidence="18">Envelope glycoprotein C-like protein</fullName>
    </submittedName>
</protein>
<evidence type="ECO:0000256" key="15">
    <source>
        <dbReference type="SAM" id="MobiDB-lite"/>
    </source>
</evidence>
<evidence type="ECO:0000256" key="9">
    <source>
        <dbReference type="ARBA" id="ARBA00023157"/>
    </source>
</evidence>
<evidence type="ECO:0000256" key="11">
    <source>
        <dbReference type="ARBA" id="ARBA00023180"/>
    </source>
</evidence>
<keyword evidence="19" id="KW-1185">Reference proteome</keyword>
<evidence type="ECO:0000256" key="2">
    <source>
        <dbReference type="ARBA" id="ARBA00005284"/>
    </source>
</evidence>
<accession>A0A482F3S2</accession>
<evidence type="ECO:0000313" key="18">
    <source>
        <dbReference type="EMBL" id="QBN85163.1"/>
    </source>
</evidence>
<dbReference type="GO" id="GO:0098671">
    <property type="term" value="P:adhesion receptor-mediated virion attachment to host cell"/>
    <property type="evidence" value="ECO:0007669"/>
    <property type="project" value="UniProtKB-KW"/>
</dbReference>
<evidence type="ECO:0000256" key="13">
    <source>
        <dbReference type="ARBA" id="ARBA00023280"/>
    </source>
</evidence>
<dbReference type="PRINTS" id="PR00668">
    <property type="entry name" value="GLYCPROTEINC"/>
</dbReference>
<evidence type="ECO:0000256" key="5">
    <source>
        <dbReference type="ARBA" id="ARBA00022804"/>
    </source>
</evidence>
<dbReference type="GO" id="GO:0042784">
    <property type="term" value="P:symbiont-mediated suppression of host complement activation"/>
    <property type="evidence" value="ECO:0007669"/>
    <property type="project" value="UniProtKB-KW"/>
</dbReference>